<dbReference type="RefSeq" id="WP_250929579.1">
    <property type="nucleotide sequence ID" value="NZ_JAMQBK010000039.1"/>
</dbReference>
<dbReference type="Proteomes" id="UP001202961">
    <property type="component" value="Unassembled WGS sequence"/>
</dbReference>
<reference evidence="1 2" key="1">
    <citation type="journal article" date="2022" name="Syst. Appl. Microbiol.">
        <title>Rhodopirellula aestuarii sp. nov., a novel member of the genus Rhodopirellula isolated from brackish sediments collected in the Tagus River estuary, Portugal.</title>
        <authorList>
            <person name="Vitorino I.R."/>
            <person name="Klimek D."/>
            <person name="Calusinska M."/>
            <person name="Lobo-da-Cunha A."/>
            <person name="Vasconcelos V."/>
            <person name="Lage O.M."/>
        </authorList>
    </citation>
    <scope>NUCLEOTIDE SEQUENCE [LARGE SCALE GENOMIC DNA]</scope>
    <source>
        <strain evidence="1 2">ICT_H3.1</strain>
    </source>
</reference>
<dbReference type="EMBL" id="JAMQBK010000039">
    <property type="protein sequence ID" value="MCM2371950.1"/>
    <property type="molecule type" value="Genomic_DNA"/>
</dbReference>
<organism evidence="1 2">
    <name type="scientific">Aporhodopirellula aestuarii</name>
    <dbReference type="NCBI Taxonomy" id="2950107"/>
    <lineage>
        <taxon>Bacteria</taxon>
        <taxon>Pseudomonadati</taxon>
        <taxon>Planctomycetota</taxon>
        <taxon>Planctomycetia</taxon>
        <taxon>Pirellulales</taxon>
        <taxon>Pirellulaceae</taxon>
        <taxon>Aporhodopirellula</taxon>
    </lineage>
</organism>
<protein>
    <submittedName>
        <fullName evidence="1">Uncharacterized protein</fullName>
    </submittedName>
</protein>
<name>A0ABT0U5Y6_9BACT</name>
<evidence type="ECO:0000313" key="2">
    <source>
        <dbReference type="Proteomes" id="UP001202961"/>
    </source>
</evidence>
<gene>
    <name evidence="1" type="ORF">NB063_15200</name>
</gene>
<keyword evidence="2" id="KW-1185">Reference proteome</keyword>
<comment type="caution">
    <text evidence="1">The sequence shown here is derived from an EMBL/GenBank/DDBJ whole genome shotgun (WGS) entry which is preliminary data.</text>
</comment>
<evidence type="ECO:0000313" key="1">
    <source>
        <dbReference type="EMBL" id="MCM2371950.1"/>
    </source>
</evidence>
<proteinExistence type="predicted"/>
<sequence>MWIRSWMLIVLVCCSMQLARGQEEEVVEVIEADIEAAVEAVVVEEFLAVPPAAAPKNAKPLTFMKPLFNLEISFINRVCDPTDDQMKEIVKAATVAYQATGDMVKDAGGAQIQIRANEIQVRGPRNEHLSVNPYARVRDDARAFLKPILSEQQFDTYVKEADARDHFERATVVGIAIGMLDAKVGLSETQYAELTDLMMEGWTAIDLQSMMSYMHNEQYLPPIPSEMLKKVLSAKQKKVVDSTQQINLTVHFGNQFGANADFDEEWIK</sequence>
<accession>A0ABT0U5Y6</accession>